<evidence type="ECO:0000256" key="1">
    <source>
        <dbReference type="ARBA" id="ARBA00004651"/>
    </source>
</evidence>
<dbReference type="PROSITE" id="PS50850">
    <property type="entry name" value="MFS"/>
    <property type="match status" value="1"/>
</dbReference>
<feature type="transmembrane region" description="Helical" evidence="6">
    <location>
        <begin position="137"/>
        <end position="160"/>
    </location>
</feature>
<keyword evidence="4 6" id="KW-1133">Transmembrane helix</keyword>
<feature type="transmembrane region" description="Helical" evidence="6">
    <location>
        <begin position="104"/>
        <end position="125"/>
    </location>
</feature>
<dbReference type="InterPro" id="IPR036259">
    <property type="entry name" value="MFS_trans_sf"/>
</dbReference>
<feature type="transmembrane region" description="Helical" evidence="6">
    <location>
        <begin position="241"/>
        <end position="262"/>
    </location>
</feature>
<evidence type="ECO:0000313" key="8">
    <source>
        <dbReference type="EMBL" id="NYI91265.1"/>
    </source>
</evidence>
<keyword evidence="3 6" id="KW-0812">Transmembrane</keyword>
<gene>
    <name evidence="8" type="ORF">HNR02_004588</name>
</gene>
<evidence type="ECO:0000256" key="3">
    <source>
        <dbReference type="ARBA" id="ARBA00022692"/>
    </source>
</evidence>
<dbReference type="SUPFAM" id="SSF103473">
    <property type="entry name" value="MFS general substrate transporter"/>
    <property type="match status" value="1"/>
</dbReference>
<feature type="transmembrane region" description="Helical" evidence="6">
    <location>
        <begin position="356"/>
        <end position="378"/>
    </location>
</feature>
<feature type="transmembrane region" description="Helical" evidence="6">
    <location>
        <begin position="306"/>
        <end position="325"/>
    </location>
</feature>
<comment type="subcellular location">
    <subcellularLocation>
        <location evidence="1">Cell membrane</location>
        <topology evidence="1">Multi-pass membrane protein</topology>
    </subcellularLocation>
</comment>
<feature type="transmembrane region" description="Helical" evidence="6">
    <location>
        <begin position="75"/>
        <end position="98"/>
    </location>
</feature>
<feature type="transmembrane region" description="Helical" evidence="6">
    <location>
        <begin position="44"/>
        <end position="63"/>
    </location>
</feature>
<sequence length="439" mass="46497">MPSAVMRKLSFRLLPVLVAGYLIAILDRANLGVAALTMNADLGLSAAAFGVAASVFFVPYVLLEVPSNLALQRFGAPLWITRIMITWGVISGLHALVWNAESLYVARALLGAAEAGFFPGVIFFLTQWFPAGHRGKILAGFTAGIPIALVIGTPLSGLLLNLDGWLGLHGWQWMYVIEAVPAILLGLAVPFLLPRRIEDAKFLTTQEKSWLTGTLERERLAREAVAPGKHSLWKSLLSPKVLVFALCYYCLTNLNGAVSTFLPQILKPFGMSDTATTFVAAVPYAFGLAGMLLIGRLADRPGRRSAALYLALVISVAGLSAAALIDQPVVKLIALCLASFGVFGVLPGFWGLPTALLAGTAAAGSIALINALGNLSSVVNPAVIGVIRDRTGDFNGGLLWLALMGVLAIVVLTVIVRLWGSAERRVTAAAVEGNLDAHR</sequence>
<dbReference type="AlphaFoldDB" id="A0A853B8Z2"/>
<accession>A0A853B8Z2</accession>
<dbReference type="EMBL" id="JACCFK010000001">
    <property type="protein sequence ID" value="NYI91265.1"/>
    <property type="molecule type" value="Genomic_DNA"/>
</dbReference>
<evidence type="ECO:0000256" key="6">
    <source>
        <dbReference type="SAM" id="Phobius"/>
    </source>
</evidence>
<dbReference type="Pfam" id="PF07690">
    <property type="entry name" value="MFS_1"/>
    <property type="match status" value="1"/>
</dbReference>
<reference evidence="8 9" key="1">
    <citation type="submission" date="2020-07" db="EMBL/GenBank/DDBJ databases">
        <title>Sequencing the genomes of 1000 actinobacteria strains.</title>
        <authorList>
            <person name="Klenk H.-P."/>
        </authorList>
    </citation>
    <scope>NUCLEOTIDE SEQUENCE [LARGE SCALE GENOMIC DNA]</scope>
    <source>
        <strain evidence="8 9">DSM 104006</strain>
    </source>
</reference>
<evidence type="ECO:0000259" key="7">
    <source>
        <dbReference type="PROSITE" id="PS50850"/>
    </source>
</evidence>
<dbReference type="Proteomes" id="UP000549616">
    <property type="component" value="Unassembled WGS sequence"/>
</dbReference>
<dbReference type="PANTHER" id="PTHR43791:SF36">
    <property type="entry name" value="TRANSPORTER, PUTATIVE (AFU_ORTHOLOGUE AFUA_6G08340)-RELATED"/>
    <property type="match status" value="1"/>
</dbReference>
<keyword evidence="2" id="KW-0813">Transport</keyword>
<feature type="transmembrane region" description="Helical" evidence="6">
    <location>
        <begin position="398"/>
        <end position="419"/>
    </location>
</feature>
<dbReference type="Gene3D" id="1.20.1250.20">
    <property type="entry name" value="MFS general substrate transporter like domains"/>
    <property type="match status" value="2"/>
</dbReference>
<dbReference type="GO" id="GO:0022857">
    <property type="term" value="F:transmembrane transporter activity"/>
    <property type="evidence" value="ECO:0007669"/>
    <property type="project" value="InterPro"/>
</dbReference>
<feature type="transmembrane region" description="Helical" evidence="6">
    <location>
        <begin position="172"/>
        <end position="193"/>
    </location>
</feature>
<name>A0A853B8Z2_9PSEU</name>
<keyword evidence="5 6" id="KW-0472">Membrane</keyword>
<evidence type="ECO:0000313" key="9">
    <source>
        <dbReference type="Proteomes" id="UP000549616"/>
    </source>
</evidence>
<dbReference type="RefSeq" id="WP_218903043.1">
    <property type="nucleotide sequence ID" value="NZ_JACCFK010000001.1"/>
</dbReference>
<proteinExistence type="predicted"/>
<evidence type="ECO:0000256" key="5">
    <source>
        <dbReference type="ARBA" id="ARBA00023136"/>
    </source>
</evidence>
<organism evidence="8 9">
    <name type="scientific">Amycolatopsis endophytica</name>
    <dbReference type="NCBI Taxonomy" id="860233"/>
    <lineage>
        <taxon>Bacteria</taxon>
        <taxon>Bacillati</taxon>
        <taxon>Actinomycetota</taxon>
        <taxon>Actinomycetes</taxon>
        <taxon>Pseudonocardiales</taxon>
        <taxon>Pseudonocardiaceae</taxon>
        <taxon>Amycolatopsis</taxon>
    </lineage>
</organism>
<keyword evidence="9" id="KW-1185">Reference proteome</keyword>
<dbReference type="InterPro" id="IPR011701">
    <property type="entry name" value="MFS"/>
</dbReference>
<comment type="caution">
    <text evidence="8">The sequence shown here is derived from an EMBL/GenBank/DDBJ whole genome shotgun (WGS) entry which is preliminary data.</text>
</comment>
<feature type="domain" description="Major facilitator superfamily (MFS) profile" evidence="7">
    <location>
        <begin position="13"/>
        <end position="425"/>
    </location>
</feature>
<dbReference type="PANTHER" id="PTHR43791">
    <property type="entry name" value="PERMEASE-RELATED"/>
    <property type="match status" value="1"/>
</dbReference>
<protein>
    <submittedName>
        <fullName evidence="8">MFS family permease</fullName>
    </submittedName>
</protein>
<evidence type="ECO:0000256" key="2">
    <source>
        <dbReference type="ARBA" id="ARBA00022448"/>
    </source>
</evidence>
<dbReference type="CDD" id="cd17319">
    <property type="entry name" value="MFS_ExuT_GudP_like"/>
    <property type="match status" value="1"/>
</dbReference>
<feature type="transmembrane region" description="Helical" evidence="6">
    <location>
        <begin position="274"/>
        <end position="294"/>
    </location>
</feature>
<dbReference type="InterPro" id="IPR020846">
    <property type="entry name" value="MFS_dom"/>
</dbReference>
<dbReference type="GO" id="GO:0005886">
    <property type="term" value="C:plasma membrane"/>
    <property type="evidence" value="ECO:0007669"/>
    <property type="project" value="UniProtKB-SubCell"/>
</dbReference>
<dbReference type="FunFam" id="1.20.1250.20:FF:000018">
    <property type="entry name" value="MFS transporter permease"/>
    <property type="match status" value="1"/>
</dbReference>
<evidence type="ECO:0000256" key="4">
    <source>
        <dbReference type="ARBA" id="ARBA00022989"/>
    </source>
</evidence>
<feature type="transmembrane region" description="Helical" evidence="6">
    <location>
        <begin position="331"/>
        <end position="349"/>
    </location>
</feature>